<organism evidence="1 2">
    <name type="scientific">Bauhinia variegata</name>
    <name type="common">Purple orchid tree</name>
    <name type="synonym">Phanera variegata</name>
    <dbReference type="NCBI Taxonomy" id="167791"/>
    <lineage>
        <taxon>Eukaryota</taxon>
        <taxon>Viridiplantae</taxon>
        <taxon>Streptophyta</taxon>
        <taxon>Embryophyta</taxon>
        <taxon>Tracheophyta</taxon>
        <taxon>Spermatophyta</taxon>
        <taxon>Magnoliopsida</taxon>
        <taxon>eudicotyledons</taxon>
        <taxon>Gunneridae</taxon>
        <taxon>Pentapetalae</taxon>
        <taxon>rosids</taxon>
        <taxon>fabids</taxon>
        <taxon>Fabales</taxon>
        <taxon>Fabaceae</taxon>
        <taxon>Cercidoideae</taxon>
        <taxon>Cercideae</taxon>
        <taxon>Bauhiniinae</taxon>
        <taxon>Bauhinia</taxon>
    </lineage>
</organism>
<comment type="caution">
    <text evidence="1">The sequence shown here is derived from an EMBL/GenBank/DDBJ whole genome shotgun (WGS) entry which is preliminary data.</text>
</comment>
<protein>
    <submittedName>
        <fullName evidence="1">Uncharacterized protein</fullName>
    </submittedName>
</protein>
<keyword evidence="2" id="KW-1185">Reference proteome</keyword>
<evidence type="ECO:0000313" key="2">
    <source>
        <dbReference type="Proteomes" id="UP000828941"/>
    </source>
</evidence>
<dbReference type="Proteomes" id="UP000828941">
    <property type="component" value="Chromosome 2"/>
</dbReference>
<name>A0ACB9PZI0_BAUVA</name>
<proteinExistence type="predicted"/>
<reference evidence="1 2" key="1">
    <citation type="journal article" date="2022" name="DNA Res.">
        <title>Chromosomal-level genome assembly of the orchid tree Bauhinia variegata (Leguminosae; Cercidoideae) supports the allotetraploid origin hypothesis of Bauhinia.</title>
        <authorList>
            <person name="Zhong Y."/>
            <person name="Chen Y."/>
            <person name="Zheng D."/>
            <person name="Pang J."/>
            <person name="Liu Y."/>
            <person name="Luo S."/>
            <person name="Meng S."/>
            <person name="Qian L."/>
            <person name="Wei D."/>
            <person name="Dai S."/>
            <person name="Zhou R."/>
        </authorList>
    </citation>
    <scope>NUCLEOTIDE SEQUENCE [LARGE SCALE GENOMIC DNA]</scope>
    <source>
        <strain evidence="1">BV-YZ2020</strain>
    </source>
</reference>
<accession>A0ACB9PZI0</accession>
<gene>
    <name evidence="1" type="ORF">L6164_002863</name>
</gene>
<evidence type="ECO:0000313" key="1">
    <source>
        <dbReference type="EMBL" id="KAI4353946.1"/>
    </source>
</evidence>
<dbReference type="EMBL" id="CM039427">
    <property type="protein sequence ID" value="KAI4353946.1"/>
    <property type="molecule type" value="Genomic_DNA"/>
</dbReference>
<sequence>MSGGEGEVETLEFTPTWVVAAVCTVIVALSIIAERFLHYGGKFLKKNQKPLYEALQKIKELMLLGFISPLQMVSQNAITKICVPPAFAVLRLVAEATVEESEEVSTAHCCARKIQQWKHWEDEIAKSTVPQPKLTNVQQLEFIKDRFLGFGKDSALLGWLTHCRGNPKFNFHKYMICALEDDFKQVVGISW</sequence>